<dbReference type="OrthoDB" id="3247493at2"/>
<reference evidence="4" key="1">
    <citation type="submission" date="2016-10" db="EMBL/GenBank/DDBJ databases">
        <authorList>
            <person name="Varghese N."/>
            <person name="Submissions S."/>
        </authorList>
    </citation>
    <scope>NUCLEOTIDE SEQUENCE [LARGE SCALE GENOMIC DNA]</scope>
    <source>
        <strain evidence="4">NRRL B-51270</strain>
    </source>
</reference>
<dbReference type="Pfam" id="PF04432">
    <property type="entry name" value="FrhB_FdhB_C"/>
    <property type="match status" value="1"/>
</dbReference>
<sequence length="453" mass="50307">MSIVEEKVIPGGLCIGCGACAYLAPDKYHIGFDEFGMLQASADKQAQDNDAVDTACPFTSAGKDETTLAREIFGESMPGHEYVGKYLECYIGNVSAGQFREFGSSGGMGKWLLTELLSGGHVDYVVQVAAGDKAELYEYRIFDNAEAVIDGSKSAYYPVTLYEALQRIKAQPGTYAVTAVPCFAKMLRNLTETDDVLKNRIKYVAGIICGHLKSTAFAEALGWQLGVEPNDLAGIDFRGKIPNRQANDKGVIATDRSGKLSQMRSSKELFGGNWGYNFFKYKACDYCDDVIVETADIAIGDAWLPAYMKDHKGNSVVVVRNKALHDIIEAARADGRLDLTPAAPEDVVESQLGGIRHRNEGLAVRLHDSQAAGEWYPKKRVEPSDELNDARKSIYRTRVELRDQSHIAFSEAKRRGDFEHFRNEMNPLIKKLNYKPFPRKVAGFLYRKFKEML</sequence>
<evidence type="ECO:0000313" key="3">
    <source>
        <dbReference type="EMBL" id="SDS30200.1"/>
    </source>
</evidence>
<organism evidence="3 4">
    <name type="scientific">Halopseudomonas xinjiangensis</name>
    <dbReference type="NCBI Taxonomy" id="487184"/>
    <lineage>
        <taxon>Bacteria</taxon>
        <taxon>Pseudomonadati</taxon>
        <taxon>Pseudomonadota</taxon>
        <taxon>Gammaproteobacteria</taxon>
        <taxon>Pseudomonadales</taxon>
        <taxon>Pseudomonadaceae</taxon>
        <taxon>Halopseudomonas</taxon>
    </lineage>
</organism>
<protein>
    <submittedName>
        <fullName evidence="3">Coenzyme F420-reducing hydrogenase, beta subunit</fullName>
    </submittedName>
</protein>
<evidence type="ECO:0000259" key="2">
    <source>
        <dbReference type="Pfam" id="PF04432"/>
    </source>
</evidence>
<dbReference type="InterPro" id="IPR007525">
    <property type="entry name" value="FrhB_FdhB_C"/>
</dbReference>
<accession>A0A1H1R3J2</accession>
<name>A0A1H1R3J2_9GAMM</name>
<dbReference type="EMBL" id="LT629736">
    <property type="protein sequence ID" value="SDS30200.1"/>
    <property type="molecule type" value="Genomic_DNA"/>
</dbReference>
<dbReference type="InterPro" id="IPR007516">
    <property type="entry name" value="Co_F420_Hydgase/DH_bsu_N"/>
</dbReference>
<dbReference type="InterPro" id="IPR045220">
    <property type="entry name" value="FRHB/FDHB/HCAR-like"/>
</dbReference>
<feature type="domain" description="Coenzyme F420 hydrogenase/dehydrogenase beta subunit N-terminal" evidence="1">
    <location>
        <begin position="90"/>
        <end position="165"/>
    </location>
</feature>
<keyword evidence="4" id="KW-1185">Reference proteome</keyword>
<dbReference type="STRING" id="487184.SAMN05216421_1275"/>
<dbReference type="GO" id="GO:0052592">
    <property type="term" value="F:oxidoreductase activity, acting on CH or CH2 groups, with an iron-sulfur protein as acceptor"/>
    <property type="evidence" value="ECO:0007669"/>
    <property type="project" value="TreeGrafter"/>
</dbReference>
<dbReference type="PANTHER" id="PTHR31332">
    <property type="entry name" value="7-HYDROXYMETHYL CHLOROPHYLL A REDUCTASE, CHLOROPLASTIC"/>
    <property type="match status" value="1"/>
</dbReference>
<dbReference type="RefSeq" id="WP_093392361.1">
    <property type="nucleotide sequence ID" value="NZ_LT629736.1"/>
</dbReference>
<dbReference type="Proteomes" id="UP000243207">
    <property type="component" value="Chromosome I"/>
</dbReference>
<proteinExistence type="predicted"/>
<evidence type="ECO:0000259" key="1">
    <source>
        <dbReference type="Pfam" id="PF04422"/>
    </source>
</evidence>
<dbReference type="PANTHER" id="PTHR31332:SF0">
    <property type="entry name" value="7-HYDROXYMETHYL CHLOROPHYLL A REDUCTASE, CHLOROPLASTIC"/>
    <property type="match status" value="1"/>
</dbReference>
<dbReference type="AlphaFoldDB" id="A0A1H1R3J2"/>
<evidence type="ECO:0000313" key="4">
    <source>
        <dbReference type="Proteomes" id="UP000243207"/>
    </source>
</evidence>
<dbReference type="Pfam" id="PF04422">
    <property type="entry name" value="FrhB_FdhB_N"/>
    <property type="match status" value="1"/>
</dbReference>
<feature type="domain" description="Coenzyme F420 hydrogenase/dehydrogenase beta subunit C-terminal" evidence="2">
    <location>
        <begin position="174"/>
        <end position="343"/>
    </location>
</feature>
<gene>
    <name evidence="3" type="ORF">SAMN05216421_1275</name>
</gene>